<evidence type="ECO:0000313" key="2">
    <source>
        <dbReference type="EMBL" id="KAF9937449.1"/>
    </source>
</evidence>
<protein>
    <submittedName>
        <fullName evidence="2">Uncharacterized protein</fullName>
    </submittedName>
</protein>
<dbReference type="Proteomes" id="UP000749646">
    <property type="component" value="Unassembled WGS sequence"/>
</dbReference>
<gene>
    <name evidence="2" type="ORF">BGZ65_001478</name>
</gene>
<proteinExistence type="predicted"/>
<dbReference type="AlphaFoldDB" id="A0A9P6INM3"/>
<sequence length="106" mass="11883">MHTIPDDDDDKKAQPKGKQALNTRALSAVLSQQPVSRVRMSCPPFACSKHMIYILDYIHPLNFTKLQETKIRPNIDQSRIQPTGFGCFHILSHVKKGLHDGQSSAS</sequence>
<name>A0A9P6INM3_9FUNG</name>
<comment type="caution">
    <text evidence="2">The sequence shown here is derived from an EMBL/GenBank/DDBJ whole genome shotgun (WGS) entry which is preliminary data.</text>
</comment>
<evidence type="ECO:0000256" key="1">
    <source>
        <dbReference type="SAM" id="MobiDB-lite"/>
    </source>
</evidence>
<accession>A0A9P6INM3</accession>
<feature type="region of interest" description="Disordered" evidence="1">
    <location>
        <begin position="1"/>
        <end position="22"/>
    </location>
</feature>
<keyword evidence="3" id="KW-1185">Reference proteome</keyword>
<reference evidence="2" key="1">
    <citation type="journal article" date="2020" name="Fungal Divers.">
        <title>Resolving the Mortierellaceae phylogeny through synthesis of multi-gene phylogenetics and phylogenomics.</title>
        <authorList>
            <person name="Vandepol N."/>
            <person name="Liber J."/>
            <person name="Desiro A."/>
            <person name="Na H."/>
            <person name="Kennedy M."/>
            <person name="Barry K."/>
            <person name="Grigoriev I.V."/>
            <person name="Miller A.N."/>
            <person name="O'Donnell K."/>
            <person name="Stajich J.E."/>
            <person name="Bonito G."/>
        </authorList>
    </citation>
    <scope>NUCLEOTIDE SEQUENCE</scope>
    <source>
        <strain evidence="2">MES-2147</strain>
    </source>
</reference>
<evidence type="ECO:0000313" key="3">
    <source>
        <dbReference type="Proteomes" id="UP000749646"/>
    </source>
</evidence>
<organism evidence="2 3">
    <name type="scientific">Modicella reniformis</name>
    <dbReference type="NCBI Taxonomy" id="1440133"/>
    <lineage>
        <taxon>Eukaryota</taxon>
        <taxon>Fungi</taxon>
        <taxon>Fungi incertae sedis</taxon>
        <taxon>Mucoromycota</taxon>
        <taxon>Mortierellomycotina</taxon>
        <taxon>Mortierellomycetes</taxon>
        <taxon>Mortierellales</taxon>
        <taxon>Mortierellaceae</taxon>
        <taxon>Modicella</taxon>
    </lineage>
</organism>
<dbReference type="EMBL" id="JAAAHW010009688">
    <property type="protein sequence ID" value="KAF9937449.1"/>
    <property type="molecule type" value="Genomic_DNA"/>
</dbReference>